<reference evidence="2" key="2">
    <citation type="submission" date="2020-06" db="EMBL/GenBank/DDBJ databases">
        <title>Helianthus annuus Genome sequencing and assembly Release 2.</title>
        <authorList>
            <person name="Gouzy J."/>
            <person name="Langlade N."/>
            <person name="Munos S."/>
        </authorList>
    </citation>
    <scope>NUCLEOTIDE SEQUENCE</scope>
    <source>
        <tissue evidence="2">Leaves</tissue>
    </source>
</reference>
<keyword evidence="3" id="KW-1185">Reference proteome</keyword>
<evidence type="ECO:0000256" key="1">
    <source>
        <dbReference type="SAM" id="MobiDB-lite"/>
    </source>
</evidence>
<gene>
    <name evidence="2" type="ORF">HanXRQr2_Chr02g0063601</name>
</gene>
<feature type="region of interest" description="Disordered" evidence="1">
    <location>
        <begin position="146"/>
        <end position="165"/>
    </location>
</feature>
<dbReference type="Proteomes" id="UP000215914">
    <property type="component" value="Unassembled WGS sequence"/>
</dbReference>
<proteinExistence type="predicted"/>
<accession>A0A9K3JN85</accession>
<protein>
    <submittedName>
        <fullName evidence="2">Uncharacterized protein</fullName>
    </submittedName>
</protein>
<reference evidence="2" key="1">
    <citation type="journal article" date="2017" name="Nature">
        <title>The sunflower genome provides insights into oil metabolism, flowering and Asterid evolution.</title>
        <authorList>
            <person name="Badouin H."/>
            <person name="Gouzy J."/>
            <person name="Grassa C.J."/>
            <person name="Murat F."/>
            <person name="Staton S.E."/>
            <person name="Cottret L."/>
            <person name="Lelandais-Briere C."/>
            <person name="Owens G.L."/>
            <person name="Carrere S."/>
            <person name="Mayjonade B."/>
            <person name="Legrand L."/>
            <person name="Gill N."/>
            <person name="Kane N.C."/>
            <person name="Bowers J.E."/>
            <person name="Hubner S."/>
            <person name="Bellec A."/>
            <person name="Berard A."/>
            <person name="Berges H."/>
            <person name="Blanchet N."/>
            <person name="Boniface M.C."/>
            <person name="Brunel D."/>
            <person name="Catrice O."/>
            <person name="Chaidir N."/>
            <person name="Claudel C."/>
            <person name="Donnadieu C."/>
            <person name="Faraut T."/>
            <person name="Fievet G."/>
            <person name="Helmstetter N."/>
            <person name="King M."/>
            <person name="Knapp S.J."/>
            <person name="Lai Z."/>
            <person name="Le Paslier M.C."/>
            <person name="Lippi Y."/>
            <person name="Lorenzon L."/>
            <person name="Mandel J.R."/>
            <person name="Marage G."/>
            <person name="Marchand G."/>
            <person name="Marquand E."/>
            <person name="Bret-Mestries E."/>
            <person name="Morien E."/>
            <person name="Nambeesan S."/>
            <person name="Nguyen T."/>
            <person name="Pegot-Espagnet P."/>
            <person name="Pouilly N."/>
            <person name="Raftis F."/>
            <person name="Sallet E."/>
            <person name="Schiex T."/>
            <person name="Thomas J."/>
            <person name="Vandecasteele C."/>
            <person name="Vares D."/>
            <person name="Vear F."/>
            <person name="Vautrin S."/>
            <person name="Crespi M."/>
            <person name="Mangin B."/>
            <person name="Burke J.M."/>
            <person name="Salse J."/>
            <person name="Munos S."/>
            <person name="Vincourt P."/>
            <person name="Rieseberg L.H."/>
            <person name="Langlade N.B."/>
        </authorList>
    </citation>
    <scope>NUCLEOTIDE SEQUENCE</scope>
    <source>
        <tissue evidence="2">Leaves</tissue>
    </source>
</reference>
<comment type="caution">
    <text evidence="2">The sequence shown here is derived from an EMBL/GenBank/DDBJ whole genome shotgun (WGS) entry which is preliminary data.</text>
</comment>
<dbReference type="EMBL" id="MNCJ02000317">
    <property type="protein sequence ID" value="KAF5818310.1"/>
    <property type="molecule type" value="Genomic_DNA"/>
</dbReference>
<name>A0A9K3JN85_HELAN</name>
<dbReference type="AlphaFoldDB" id="A0A9K3JN85"/>
<evidence type="ECO:0000313" key="2">
    <source>
        <dbReference type="EMBL" id="KAF5818310.1"/>
    </source>
</evidence>
<evidence type="ECO:0000313" key="3">
    <source>
        <dbReference type="Proteomes" id="UP000215914"/>
    </source>
</evidence>
<feature type="compositionally biased region" description="Basic residues" evidence="1">
    <location>
        <begin position="148"/>
        <end position="161"/>
    </location>
</feature>
<dbReference type="Gramene" id="mRNA:HanXRQr2_Chr02g0063601">
    <property type="protein sequence ID" value="CDS:HanXRQr2_Chr02g0063601.1"/>
    <property type="gene ID" value="HanXRQr2_Chr02g0063601"/>
</dbReference>
<sequence>MKKILEDPKKKIFMLYPRFLQMILDEKHPELVKGPNYINLKPMGPGCFDKAYRFKRAKQHNFVGKFDLEKHGRFTDIVPAAPVAPAPPQINAQIAEEHDVQHIQQVAGKEDEQFNVGRPEQTPEERAATHAAVEAEREAALEAYLATKPKKRSSKPKKQKQSNKQMLVMKNQDMNPLYENFQLKDPTKRPDRYVIGLGLSFYDQVGNKSEVACWRYEHDKKMWLITRKSGYRQYYAQEAQFESWTKIDLKSLLRAPLYDPEPNQRGRGWAFHARLEKEVKTNFATMKNAESEIRRNLGVRDPFIKRTVKSVIWPPTDKEKIIPLHHKFEKVILRNLKFWTYDPKMAEAMIVTQEQSIRILNSYDLMSFHEEDIVVLSNHQIHCNEKYEACGKEWTTAAANILRHRLFAEPVPNLGVLKLDAATNPINLWGDY</sequence>
<organism evidence="2 3">
    <name type="scientific">Helianthus annuus</name>
    <name type="common">Common sunflower</name>
    <dbReference type="NCBI Taxonomy" id="4232"/>
    <lineage>
        <taxon>Eukaryota</taxon>
        <taxon>Viridiplantae</taxon>
        <taxon>Streptophyta</taxon>
        <taxon>Embryophyta</taxon>
        <taxon>Tracheophyta</taxon>
        <taxon>Spermatophyta</taxon>
        <taxon>Magnoliopsida</taxon>
        <taxon>eudicotyledons</taxon>
        <taxon>Gunneridae</taxon>
        <taxon>Pentapetalae</taxon>
        <taxon>asterids</taxon>
        <taxon>campanulids</taxon>
        <taxon>Asterales</taxon>
        <taxon>Asteraceae</taxon>
        <taxon>Asteroideae</taxon>
        <taxon>Heliantheae alliance</taxon>
        <taxon>Heliantheae</taxon>
        <taxon>Helianthus</taxon>
    </lineage>
</organism>